<dbReference type="Proteomes" id="UP001164653">
    <property type="component" value="Chromosome"/>
</dbReference>
<dbReference type="InterPro" id="IPR036038">
    <property type="entry name" value="Aminotransferase-like"/>
</dbReference>
<dbReference type="Gene3D" id="3.30.470.10">
    <property type="match status" value="1"/>
</dbReference>
<dbReference type="KEGG" id="dpf:ON006_22605"/>
<evidence type="ECO:0000313" key="1">
    <source>
        <dbReference type="EMBL" id="WAC10526.1"/>
    </source>
</evidence>
<dbReference type="GO" id="GO:0008483">
    <property type="term" value="F:transaminase activity"/>
    <property type="evidence" value="ECO:0007669"/>
    <property type="project" value="UniProtKB-KW"/>
</dbReference>
<dbReference type="InterPro" id="IPR001544">
    <property type="entry name" value="Aminotrans_IV"/>
</dbReference>
<dbReference type="InterPro" id="IPR043131">
    <property type="entry name" value="BCAT-like_N"/>
</dbReference>
<keyword evidence="2" id="KW-1185">Reference proteome</keyword>
<evidence type="ECO:0000313" key="2">
    <source>
        <dbReference type="Proteomes" id="UP001164653"/>
    </source>
</evidence>
<dbReference type="SUPFAM" id="SSF56752">
    <property type="entry name" value="D-aminoacid aminotransferase-like PLP-dependent enzymes"/>
    <property type="match status" value="1"/>
</dbReference>
<dbReference type="EMBL" id="CP112998">
    <property type="protein sequence ID" value="WAC10526.1"/>
    <property type="molecule type" value="Genomic_DNA"/>
</dbReference>
<sequence>MSHTLCFETICVENRQLKNLSYHEARLNRTRRELWGYQDHWSLAELIEIPDSIENEMYKCRLAFNEEIDNIKWEPYNRRTIREIQRVYHESIDYSFKYEDRTELNTLFAQRNDADEILIIKKGMVTDSLYCNVAFSDGEQWFTPSTPLLPGTQRAFLLDSGIIQEAEISEADLPKFRWIKLFNAMVSWENAPELAIDTIA</sequence>
<keyword evidence="1" id="KW-0032">Aminotransferase</keyword>
<gene>
    <name evidence="1" type="ORF">ON006_22605</name>
</gene>
<dbReference type="Gene3D" id="3.20.10.10">
    <property type="entry name" value="D-amino Acid Aminotransferase, subunit A, domain 2"/>
    <property type="match status" value="1"/>
</dbReference>
<reference evidence="1" key="1">
    <citation type="submission" date="2022-11" db="EMBL/GenBank/DDBJ databases">
        <title>Dyadobacter pollutisoli sp. nov., isolated from plastic dumped soil.</title>
        <authorList>
            <person name="Kim J.M."/>
            <person name="Kim K.R."/>
            <person name="Lee J.K."/>
            <person name="Hao L."/>
            <person name="Jeon C.O."/>
        </authorList>
    </citation>
    <scope>NUCLEOTIDE SEQUENCE</scope>
    <source>
        <strain evidence="1">U1</strain>
    </source>
</reference>
<dbReference type="InterPro" id="IPR043132">
    <property type="entry name" value="BCAT-like_C"/>
</dbReference>
<dbReference type="Pfam" id="PF01063">
    <property type="entry name" value="Aminotran_4"/>
    <property type="match status" value="1"/>
</dbReference>
<proteinExistence type="predicted"/>
<name>A0A9E8N9K4_9BACT</name>
<dbReference type="RefSeq" id="WP_244822301.1">
    <property type="nucleotide sequence ID" value="NZ_CP112998.1"/>
</dbReference>
<protein>
    <submittedName>
        <fullName evidence="1">Aminotransferase class IV</fullName>
    </submittedName>
</protein>
<keyword evidence="1" id="KW-0808">Transferase</keyword>
<accession>A0A9E8N9K4</accession>
<dbReference type="AlphaFoldDB" id="A0A9E8N9K4"/>
<organism evidence="1 2">
    <name type="scientific">Dyadobacter pollutisoli</name>
    <dbReference type="NCBI Taxonomy" id="2910158"/>
    <lineage>
        <taxon>Bacteria</taxon>
        <taxon>Pseudomonadati</taxon>
        <taxon>Bacteroidota</taxon>
        <taxon>Cytophagia</taxon>
        <taxon>Cytophagales</taxon>
        <taxon>Spirosomataceae</taxon>
        <taxon>Dyadobacter</taxon>
    </lineage>
</organism>